<evidence type="ECO:0000256" key="3">
    <source>
        <dbReference type="ARBA" id="ARBA00022759"/>
    </source>
</evidence>
<dbReference type="InterPro" id="IPR000100">
    <property type="entry name" value="RNase_P"/>
</dbReference>
<name>A0ABY4Z0J6_9MICO</name>
<evidence type="ECO:0000256" key="6">
    <source>
        <dbReference type="NCBIfam" id="TIGR00188"/>
    </source>
</evidence>
<dbReference type="EC" id="3.1.26.5" evidence="6"/>
<keyword evidence="8" id="KW-1185">Reference proteome</keyword>
<reference evidence="7" key="1">
    <citation type="submission" date="2022-06" db="EMBL/GenBank/DDBJ databases">
        <title>Ornithinimicrobium HY1793.</title>
        <authorList>
            <person name="Huang Y."/>
        </authorList>
    </citation>
    <scope>NUCLEOTIDE SEQUENCE</scope>
    <source>
        <strain evidence="7">HY1793</strain>
    </source>
</reference>
<dbReference type="InterPro" id="IPR020568">
    <property type="entry name" value="Ribosomal_Su5_D2-typ_SF"/>
</dbReference>
<evidence type="ECO:0000256" key="4">
    <source>
        <dbReference type="ARBA" id="ARBA00022801"/>
    </source>
</evidence>
<dbReference type="PANTHER" id="PTHR33992">
    <property type="entry name" value="RIBONUCLEASE P PROTEIN COMPONENT"/>
    <property type="match status" value="1"/>
</dbReference>
<dbReference type="EMBL" id="CP099489">
    <property type="protein sequence ID" value="USQ82279.1"/>
    <property type="molecule type" value="Genomic_DNA"/>
</dbReference>
<dbReference type="GO" id="GO:0004526">
    <property type="term" value="F:ribonuclease P activity"/>
    <property type="evidence" value="ECO:0007669"/>
    <property type="project" value="UniProtKB-EC"/>
</dbReference>
<dbReference type="Gene3D" id="3.30.230.10">
    <property type="match status" value="1"/>
</dbReference>
<evidence type="ECO:0000256" key="2">
    <source>
        <dbReference type="ARBA" id="ARBA00022722"/>
    </source>
</evidence>
<evidence type="ECO:0000256" key="5">
    <source>
        <dbReference type="ARBA" id="ARBA00022884"/>
    </source>
</evidence>
<dbReference type="Pfam" id="PF00825">
    <property type="entry name" value="Ribonuclease_P"/>
    <property type="match status" value="1"/>
</dbReference>
<keyword evidence="3" id="KW-0255">Endonuclease</keyword>
<proteinExistence type="predicted"/>
<protein>
    <recommendedName>
        <fullName evidence="6">Ribonuclease P protein component</fullName>
        <ecNumber evidence="6">3.1.26.5</ecNumber>
    </recommendedName>
</protein>
<keyword evidence="2" id="KW-0540">Nuclease</keyword>
<keyword evidence="1" id="KW-0819">tRNA processing</keyword>
<sequence>MLRGDGSVTRRRRAGSALLVVHCAMTTDPSRPARVGFVVSRAVGNSVVRHRVVRRLRAITAPRLASLPPATDLVVRANPAAARASSAELATAFDQALGRACGTGS</sequence>
<keyword evidence="4 7" id="KW-0378">Hydrolase</keyword>
<dbReference type="SUPFAM" id="SSF54211">
    <property type="entry name" value="Ribosomal protein S5 domain 2-like"/>
    <property type="match status" value="1"/>
</dbReference>
<evidence type="ECO:0000256" key="1">
    <source>
        <dbReference type="ARBA" id="ARBA00022694"/>
    </source>
</evidence>
<evidence type="ECO:0000313" key="7">
    <source>
        <dbReference type="EMBL" id="USQ82279.1"/>
    </source>
</evidence>
<evidence type="ECO:0000313" key="8">
    <source>
        <dbReference type="Proteomes" id="UP001056455"/>
    </source>
</evidence>
<dbReference type="NCBIfam" id="TIGR00188">
    <property type="entry name" value="rnpA"/>
    <property type="match status" value="1"/>
</dbReference>
<keyword evidence="5" id="KW-0694">RNA-binding</keyword>
<organism evidence="7 8">
    <name type="scientific">Ornithinimicrobium faecis</name>
    <dbReference type="NCBI Taxonomy" id="2934158"/>
    <lineage>
        <taxon>Bacteria</taxon>
        <taxon>Bacillati</taxon>
        <taxon>Actinomycetota</taxon>
        <taxon>Actinomycetes</taxon>
        <taxon>Micrococcales</taxon>
        <taxon>Ornithinimicrobiaceae</taxon>
        <taxon>Ornithinimicrobium</taxon>
    </lineage>
</organism>
<gene>
    <name evidence="7" type="primary">rnpA</name>
    <name evidence="7" type="ORF">NF556_21305</name>
</gene>
<dbReference type="PANTHER" id="PTHR33992:SF1">
    <property type="entry name" value="RIBONUCLEASE P PROTEIN COMPONENT"/>
    <property type="match status" value="1"/>
</dbReference>
<accession>A0ABY4Z0J6</accession>
<dbReference type="Proteomes" id="UP001056455">
    <property type="component" value="Chromosome"/>
</dbReference>
<dbReference type="InterPro" id="IPR014721">
    <property type="entry name" value="Ribsml_uS5_D2-typ_fold_subgr"/>
</dbReference>